<comment type="similarity">
    <text evidence="2">Belongs to the metallo-dependent hydrolases superfamily. Adenosine and AMP deaminases family.</text>
</comment>
<evidence type="ECO:0000259" key="9">
    <source>
        <dbReference type="Pfam" id="PF00962"/>
    </source>
</evidence>
<evidence type="ECO:0000256" key="6">
    <source>
        <dbReference type="ARBA" id="ARBA00023080"/>
    </source>
</evidence>
<protein>
    <submittedName>
        <fullName evidence="10">Adenosine deaminase-like protein</fullName>
    </submittedName>
</protein>
<dbReference type="InterPro" id="IPR006330">
    <property type="entry name" value="Ado/ade_deaminase"/>
</dbReference>
<dbReference type="PROSITE" id="PS51257">
    <property type="entry name" value="PROKAR_LIPOPROTEIN"/>
    <property type="match status" value="1"/>
</dbReference>
<dbReference type="Proteomes" id="UP000623467">
    <property type="component" value="Unassembled WGS sequence"/>
</dbReference>
<feature type="compositionally biased region" description="Polar residues" evidence="8">
    <location>
        <begin position="422"/>
        <end position="431"/>
    </location>
</feature>
<dbReference type="GO" id="GO:0006154">
    <property type="term" value="P:adenosine catabolic process"/>
    <property type="evidence" value="ECO:0007669"/>
    <property type="project" value="TreeGrafter"/>
</dbReference>
<dbReference type="Pfam" id="PF00962">
    <property type="entry name" value="A_deaminase"/>
    <property type="match status" value="1"/>
</dbReference>
<dbReference type="AlphaFoldDB" id="A0A8H6YAW4"/>
<evidence type="ECO:0000313" key="11">
    <source>
        <dbReference type="Proteomes" id="UP000623467"/>
    </source>
</evidence>
<proteinExistence type="inferred from homology"/>
<comment type="catalytic activity">
    <reaction evidence="7">
        <text>N(6)-methyl-AMP + H2O + H(+) = IMP + methylamine</text>
        <dbReference type="Rhea" id="RHEA:16001"/>
        <dbReference type="ChEBI" id="CHEBI:15377"/>
        <dbReference type="ChEBI" id="CHEBI:15378"/>
        <dbReference type="ChEBI" id="CHEBI:58053"/>
        <dbReference type="ChEBI" id="CHEBI:59338"/>
        <dbReference type="ChEBI" id="CHEBI:144842"/>
    </reaction>
    <physiologicalReaction direction="left-to-right" evidence="7">
        <dbReference type="Rhea" id="RHEA:16002"/>
    </physiologicalReaction>
</comment>
<evidence type="ECO:0000256" key="2">
    <source>
        <dbReference type="ARBA" id="ARBA00006676"/>
    </source>
</evidence>
<keyword evidence="4" id="KW-0378">Hydrolase</keyword>
<keyword evidence="3" id="KW-0479">Metal-binding</keyword>
<dbReference type="GO" id="GO:0004000">
    <property type="term" value="F:adenosine deaminase activity"/>
    <property type="evidence" value="ECO:0007669"/>
    <property type="project" value="TreeGrafter"/>
</dbReference>
<dbReference type="OrthoDB" id="272271at2759"/>
<dbReference type="GO" id="GO:0046103">
    <property type="term" value="P:inosine biosynthetic process"/>
    <property type="evidence" value="ECO:0007669"/>
    <property type="project" value="TreeGrafter"/>
</dbReference>
<dbReference type="InterPro" id="IPR001365">
    <property type="entry name" value="A_deaminase_dom"/>
</dbReference>
<keyword evidence="6" id="KW-0546">Nucleotide metabolism</keyword>
<organism evidence="10 11">
    <name type="scientific">Mycena sanguinolenta</name>
    <dbReference type="NCBI Taxonomy" id="230812"/>
    <lineage>
        <taxon>Eukaryota</taxon>
        <taxon>Fungi</taxon>
        <taxon>Dikarya</taxon>
        <taxon>Basidiomycota</taxon>
        <taxon>Agaricomycotina</taxon>
        <taxon>Agaricomycetes</taxon>
        <taxon>Agaricomycetidae</taxon>
        <taxon>Agaricales</taxon>
        <taxon>Marasmiineae</taxon>
        <taxon>Mycenaceae</taxon>
        <taxon>Mycena</taxon>
    </lineage>
</organism>
<dbReference type="GO" id="GO:0046872">
    <property type="term" value="F:metal ion binding"/>
    <property type="evidence" value="ECO:0007669"/>
    <property type="project" value="UniProtKB-KW"/>
</dbReference>
<comment type="caution">
    <text evidence="10">The sequence shown here is derived from an EMBL/GenBank/DDBJ whole genome shotgun (WGS) entry which is preliminary data.</text>
</comment>
<evidence type="ECO:0000256" key="7">
    <source>
        <dbReference type="ARBA" id="ARBA00048787"/>
    </source>
</evidence>
<evidence type="ECO:0000256" key="1">
    <source>
        <dbReference type="ARBA" id="ARBA00001947"/>
    </source>
</evidence>
<keyword evidence="11" id="KW-1185">Reference proteome</keyword>
<dbReference type="InterPro" id="IPR032466">
    <property type="entry name" value="Metal_Hydrolase"/>
</dbReference>
<dbReference type="SUPFAM" id="SSF51556">
    <property type="entry name" value="Metallo-dependent hydrolases"/>
    <property type="match status" value="1"/>
</dbReference>
<sequence>MSTLIRRHISHKSSTLSAAAAACRPFAPHGRHYSQSSLAGHAADALRSLTSTQISFLQKLDKAELHAHLNGSIPVPVILELARDHRASGAVSSKIEEGLKRLENVELKGLNDFFGLFPAIYALTSTPPALARAARGVLSEFLDGDTPQCTYLELRSTPRATAGMTRAEYVETVATEVERYSEDKAALIVSINRTMTEQEVEECVDIALSLKGKGRRIVGVDLCGDPMAGDMNKFAKYFADAKRAGLGVTLHIAETSENTSADTLQLLRFQPDRLGHATFLDETAKTLVLKNQPCIEICLSSNLLCKTVSSLDQHHVQYYLAQGHPISICTDDILPFQTSLIAEYALLLAPPPLGLGLSETEVHQIAGMSMDNLDKPNNCVMGIYSVVVAILHVNVFRRETRLDSVGLVPLHVEPSRQPPSKPNLNGFQMSSHPHRRWSEITLT</sequence>
<feature type="region of interest" description="Disordered" evidence="8">
    <location>
        <begin position="413"/>
        <end position="443"/>
    </location>
</feature>
<evidence type="ECO:0000256" key="3">
    <source>
        <dbReference type="ARBA" id="ARBA00022723"/>
    </source>
</evidence>
<dbReference type="EMBL" id="JACAZH010000010">
    <property type="protein sequence ID" value="KAF7357645.1"/>
    <property type="molecule type" value="Genomic_DNA"/>
</dbReference>
<accession>A0A8H6YAW4</accession>
<dbReference type="GO" id="GO:0009117">
    <property type="term" value="P:nucleotide metabolic process"/>
    <property type="evidence" value="ECO:0007669"/>
    <property type="project" value="UniProtKB-KW"/>
</dbReference>
<gene>
    <name evidence="10" type="ORF">MSAN_01361000</name>
</gene>
<evidence type="ECO:0000256" key="8">
    <source>
        <dbReference type="SAM" id="MobiDB-lite"/>
    </source>
</evidence>
<evidence type="ECO:0000256" key="4">
    <source>
        <dbReference type="ARBA" id="ARBA00022801"/>
    </source>
</evidence>
<evidence type="ECO:0000313" key="10">
    <source>
        <dbReference type="EMBL" id="KAF7357645.1"/>
    </source>
</evidence>
<comment type="cofactor">
    <cofactor evidence="1">
        <name>Zn(2+)</name>
        <dbReference type="ChEBI" id="CHEBI:29105"/>
    </cofactor>
</comment>
<dbReference type="Gene3D" id="3.20.20.140">
    <property type="entry name" value="Metal-dependent hydrolases"/>
    <property type="match status" value="1"/>
</dbReference>
<reference evidence="10" key="1">
    <citation type="submission" date="2020-05" db="EMBL/GenBank/DDBJ databases">
        <title>Mycena genomes resolve the evolution of fungal bioluminescence.</title>
        <authorList>
            <person name="Tsai I.J."/>
        </authorList>
    </citation>
    <scope>NUCLEOTIDE SEQUENCE</scope>
    <source>
        <strain evidence="10">160909Yilan</strain>
    </source>
</reference>
<keyword evidence="5" id="KW-0862">Zinc</keyword>
<evidence type="ECO:0000256" key="5">
    <source>
        <dbReference type="ARBA" id="ARBA00022833"/>
    </source>
</evidence>
<name>A0A8H6YAW4_9AGAR</name>
<feature type="domain" description="Adenosine deaminase" evidence="9">
    <location>
        <begin position="62"/>
        <end position="372"/>
    </location>
</feature>
<dbReference type="PANTHER" id="PTHR11409:SF42">
    <property type="entry name" value="ADENOSINE DEAMINASE-LIKE PROTEIN"/>
    <property type="match status" value="1"/>
</dbReference>
<dbReference type="PANTHER" id="PTHR11409">
    <property type="entry name" value="ADENOSINE DEAMINASE"/>
    <property type="match status" value="1"/>
</dbReference>